<dbReference type="Proteomes" id="UP000224006">
    <property type="component" value="Unassembled WGS sequence"/>
</dbReference>
<dbReference type="OrthoDB" id="435273at2759"/>
<dbReference type="GeneID" id="40307636"/>
<comment type="caution">
    <text evidence="2">The sequence shown here is derived from an EMBL/GenBank/DDBJ whole genome shotgun (WGS) entry which is preliminary data.</text>
</comment>
<gene>
    <name evidence="2" type="ORF">BESB_025840</name>
</gene>
<dbReference type="Gene3D" id="1.10.238.10">
    <property type="entry name" value="EF-hand"/>
    <property type="match status" value="2"/>
</dbReference>
<dbReference type="VEuPathDB" id="ToxoDB:BESB_025840"/>
<evidence type="ECO:0000313" key="2">
    <source>
        <dbReference type="EMBL" id="PFH31610.1"/>
    </source>
</evidence>
<dbReference type="InterPro" id="IPR002048">
    <property type="entry name" value="EF_hand_dom"/>
</dbReference>
<dbReference type="GO" id="GO:0005509">
    <property type="term" value="F:calcium ion binding"/>
    <property type="evidence" value="ECO:0007669"/>
    <property type="project" value="InterPro"/>
</dbReference>
<proteinExistence type="predicted"/>
<organism evidence="2 3">
    <name type="scientific">Besnoitia besnoiti</name>
    <name type="common">Apicomplexan protozoan</name>
    <dbReference type="NCBI Taxonomy" id="94643"/>
    <lineage>
        <taxon>Eukaryota</taxon>
        <taxon>Sar</taxon>
        <taxon>Alveolata</taxon>
        <taxon>Apicomplexa</taxon>
        <taxon>Conoidasida</taxon>
        <taxon>Coccidia</taxon>
        <taxon>Eucoccidiorida</taxon>
        <taxon>Eimeriorina</taxon>
        <taxon>Sarcocystidae</taxon>
        <taxon>Besnoitia</taxon>
    </lineage>
</organism>
<sequence>MDLPNGRATPKAISNPALKRRKPQVIRRIDAWKLEAAFCEITGNSKIIEKKDGIALLARYLGLAPSRQEVDTFFQMVNGRCDLATFRRFCSLLVHDEDKAENFRQLFQVYDRDQTGKLKKKVLRMIFCNIGEAFSAEDWRNLEQVFDLAGKSDDDLISYDSLVNKLLDLPG</sequence>
<name>A0A2A9M8A2_BESBE</name>
<dbReference type="PROSITE" id="PS50222">
    <property type="entry name" value="EF_HAND_2"/>
    <property type="match status" value="1"/>
</dbReference>
<dbReference type="KEGG" id="bbes:BESB_025840"/>
<dbReference type="AlphaFoldDB" id="A0A2A9M8A2"/>
<reference evidence="2 3" key="1">
    <citation type="submission" date="2017-09" db="EMBL/GenBank/DDBJ databases">
        <title>Genome sequencing of Besnoitia besnoiti strain Bb-Ger1.</title>
        <authorList>
            <person name="Schares G."/>
            <person name="Venepally P."/>
            <person name="Lorenzi H.A."/>
        </authorList>
    </citation>
    <scope>NUCLEOTIDE SEQUENCE [LARGE SCALE GENOMIC DNA]</scope>
    <source>
        <strain evidence="2 3">Bb-Ger1</strain>
    </source>
</reference>
<protein>
    <submittedName>
        <fullName evidence="2">Putative myosin light chain MLC4</fullName>
    </submittedName>
</protein>
<dbReference type="RefSeq" id="XP_029215619.1">
    <property type="nucleotide sequence ID" value="XM_029361264.1"/>
</dbReference>
<keyword evidence="3" id="KW-1185">Reference proteome</keyword>
<dbReference type="STRING" id="94643.A0A2A9M8A2"/>
<feature type="domain" description="EF-hand" evidence="1">
    <location>
        <begin position="98"/>
        <end position="133"/>
    </location>
</feature>
<accession>A0A2A9M8A2</accession>
<dbReference type="EMBL" id="NWUJ01000014">
    <property type="protein sequence ID" value="PFH31610.1"/>
    <property type="molecule type" value="Genomic_DNA"/>
</dbReference>
<dbReference type="SUPFAM" id="SSF47473">
    <property type="entry name" value="EF-hand"/>
    <property type="match status" value="1"/>
</dbReference>
<evidence type="ECO:0000313" key="3">
    <source>
        <dbReference type="Proteomes" id="UP000224006"/>
    </source>
</evidence>
<evidence type="ECO:0000259" key="1">
    <source>
        <dbReference type="PROSITE" id="PS50222"/>
    </source>
</evidence>
<dbReference type="InterPro" id="IPR011992">
    <property type="entry name" value="EF-hand-dom_pair"/>
</dbReference>